<name>A0A1V2L3X6_CYBFA</name>
<gene>
    <name evidence="1" type="ORF">BON22_3299</name>
</gene>
<reference evidence="2" key="1">
    <citation type="journal article" date="2017" name="Genome Announc.">
        <title>Genome sequences of Cyberlindnera fabianii 65, Pichia kudriavzevii 129, and Saccharomyces cerevisiae 131 isolated from fermented masau fruits in Zimbabwe.</title>
        <authorList>
            <person name="van Rijswijck I.M.H."/>
            <person name="Derks M.F.L."/>
            <person name="Abee T."/>
            <person name="de Ridder D."/>
            <person name="Smid E.J."/>
        </authorList>
    </citation>
    <scope>NUCLEOTIDE SEQUENCE [LARGE SCALE GENOMIC DNA]</scope>
    <source>
        <strain evidence="2">65</strain>
    </source>
</reference>
<dbReference type="Proteomes" id="UP000189513">
    <property type="component" value="Unassembled WGS sequence"/>
</dbReference>
<comment type="caution">
    <text evidence="1">The sequence shown here is derived from an EMBL/GenBank/DDBJ whole genome shotgun (WGS) entry which is preliminary data.</text>
</comment>
<sequence length="222" mass="25395">MTELRKLSLTDLPTELLLHVSGFLGDDPCTIVPLLSVCKEFYLTFRQGLYANIFALVSSDDYFDDKITYEAWENGLHNRTLITSCYSLNKLTSLLLSRPDLLSLVKTFNINALNFDATERRVSDAVMRYMRHTEEDCDTDGASFEKTPHNFFLRRSSIHELRDAIFDSCLRDFYKSQDASINIHKYTEKRRTIASANELLSCGGGNKKEKEPMLMNIQPGVV</sequence>
<proteinExistence type="predicted"/>
<accession>A0A1V2L3X6</accession>
<evidence type="ECO:0008006" key="3">
    <source>
        <dbReference type="Google" id="ProtNLM"/>
    </source>
</evidence>
<organism evidence="1 2">
    <name type="scientific">Cyberlindnera fabianii</name>
    <name type="common">Yeast</name>
    <name type="synonym">Hansenula fabianii</name>
    <dbReference type="NCBI Taxonomy" id="36022"/>
    <lineage>
        <taxon>Eukaryota</taxon>
        <taxon>Fungi</taxon>
        <taxon>Dikarya</taxon>
        <taxon>Ascomycota</taxon>
        <taxon>Saccharomycotina</taxon>
        <taxon>Saccharomycetes</taxon>
        <taxon>Phaffomycetales</taxon>
        <taxon>Phaffomycetaceae</taxon>
        <taxon>Cyberlindnera</taxon>
    </lineage>
</organism>
<dbReference type="VEuPathDB" id="FungiDB:BON22_3299"/>
<evidence type="ECO:0000313" key="1">
    <source>
        <dbReference type="EMBL" id="ONH66602.1"/>
    </source>
</evidence>
<dbReference type="CDD" id="cd09917">
    <property type="entry name" value="F-box_SF"/>
    <property type="match status" value="1"/>
</dbReference>
<keyword evidence="2" id="KW-1185">Reference proteome</keyword>
<dbReference type="InterPro" id="IPR036047">
    <property type="entry name" value="F-box-like_dom_sf"/>
</dbReference>
<protein>
    <recommendedName>
        <fullName evidence="3">F-box domain-containing protein</fullName>
    </recommendedName>
</protein>
<dbReference type="AlphaFoldDB" id="A0A1V2L3X6"/>
<dbReference type="SUPFAM" id="SSF81383">
    <property type="entry name" value="F-box domain"/>
    <property type="match status" value="1"/>
</dbReference>
<dbReference type="EMBL" id="MPUK01000006">
    <property type="protein sequence ID" value="ONH66602.1"/>
    <property type="molecule type" value="Genomic_DNA"/>
</dbReference>
<dbReference type="OMA" id="QIFESSM"/>
<evidence type="ECO:0000313" key="2">
    <source>
        <dbReference type="Proteomes" id="UP000189513"/>
    </source>
</evidence>